<protein>
    <submittedName>
        <fullName evidence="1">Uncharacterized protein</fullName>
    </submittedName>
</protein>
<comment type="caution">
    <text evidence="1">The sequence shown here is derived from an EMBL/GenBank/DDBJ whole genome shotgun (WGS) entry which is preliminary data.</text>
</comment>
<evidence type="ECO:0000313" key="1">
    <source>
        <dbReference type="EMBL" id="ROQ51826.1"/>
    </source>
</evidence>
<evidence type="ECO:0000313" key="2">
    <source>
        <dbReference type="Proteomes" id="UP000269115"/>
    </source>
</evidence>
<gene>
    <name evidence="1" type="ORF">EDF85_2298</name>
</gene>
<reference evidence="1 2" key="1">
    <citation type="submission" date="2018-11" db="EMBL/GenBank/DDBJ databases">
        <title>Genomic analyses of the natural microbiome of Caenorhabditis elegans.</title>
        <authorList>
            <person name="Samuel B."/>
        </authorList>
    </citation>
    <scope>NUCLEOTIDE SEQUENCE [LARGE SCALE GENOMIC DNA]</scope>
    <source>
        <strain evidence="1 2">BIGb0473</strain>
    </source>
</reference>
<dbReference type="Proteomes" id="UP000269115">
    <property type="component" value="Unassembled WGS sequence"/>
</dbReference>
<dbReference type="AlphaFoldDB" id="A0A9X8EIN0"/>
<name>A0A9X8EIN0_PSEPU</name>
<accession>A0A9X8EIN0</accession>
<sequence length="394" mass="44069">MAVQLALHIRGLPLLDYELVKLVATTLIGIPRLAVDRITRLLAEIEFVRLGQEGKAIKSVLPTVPYFEELYDGLGEYFETESCPDEFETLTLQIVDRLAGAPHNIDSLASSLGADRKAFDHSVEIGTKSSFLILQRHRSRDILMNPTYFTENADIFADQVAKVGAKTVQRTLDLLKRAQGWPLSLIEKTHEIGGKKVSPDEVALLKRLAQDGMVKPPSILTSHAGQAVFMFTPTPGQVKVSPLKREQYERALAIVSAVRQGELLPNKYSIRNPGALLYRLMTDLQLKPTSDYAEQYKNLVVLRIAKLEKLSNGWHQLKIIDTPENRESLKIAYKLVQGEKIADLDIDKDAVAAMTGNQEYVESLVSSKLLREREKITLSEETQNEVTQLLLEGI</sequence>
<proteinExistence type="predicted"/>
<organism evidence="1 2">
    <name type="scientific">Pseudomonas putida</name>
    <name type="common">Arthrobacter siderocapsulatus</name>
    <dbReference type="NCBI Taxonomy" id="303"/>
    <lineage>
        <taxon>Bacteria</taxon>
        <taxon>Pseudomonadati</taxon>
        <taxon>Pseudomonadota</taxon>
        <taxon>Gammaproteobacteria</taxon>
        <taxon>Pseudomonadales</taxon>
        <taxon>Pseudomonadaceae</taxon>
        <taxon>Pseudomonas</taxon>
    </lineage>
</organism>
<dbReference type="EMBL" id="RJUR01000012">
    <property type="protein sequence ID" value="ROQ51826.1"/>
    <property type="molecule type" value="Genomic_DNA"/>
</dbReference>